<dbReference type="InterPro" id="IPR011009">
    <property type="entry name" value="Kinase-like_dom_sf"/>
</dbReference>
<dbReference type="InterPro" id="IPR050117">
    <property type="entry name" value="MAPK"/>
</dbReference>
<dbReference type="GO" id="GO:0005524">
    <property type="term" value="F:ATP binding"/>
    <property type="evidence" value="ECO:0007669"/>
    <property type="project" value="UniProtKB-KW"/>
</dbReference>
<dbReference type="EMBL" id="JANJYI010000004">
    <property type="protein sequence ID" value="KAK2651870.1"/>
    <property type="molecule type" value="Genomic_DNA"/>
</dbReference>
<protein>
    <recommendedName>
        <fullName evidence="3">Protein kinase domain-containing protein</fullName>
    </recommendedName>
</protein>
<reference evidence="4" key="1">
    <citation type="journal article" date="2023" name="Plant J.">
        <title>Genome sequences and population genomics provide insights into the demographic history, inbreeding, and mutation load of two 'living fossil' tree species of Dipteronia.</title>
        <authorList>
            <person name="Feng Y."/>
            <person name="Comes H.P."/>
            <person name="Chen J."/>
            <person name="Zhu S."/>
            <person name="Lu R."/>
            <person name="Zhang X."/>
            <person name="Li P."/>
            <person name="Qiu J."/>
            <person name="Olsen K.M."/>
            <person name="Qiu Y."/>
        </authorList>
    </citation>
    <scope>NUCLEOTIDE SEQUENCE</scope>
    <source>
        <strain evidence="4">KIB01</strain>
    </source>
</reference>
<name>A0AAD9X308_9ROSI</name>
<evidence type="ECO:0000313" key="4">
    <source>
        <dbReference type="EMBL" id="KAK2651870.1"/>
    </source>
</evidence>
<evidence type="ECO:0000256" key="2">
    <source>
        <dbReference type="ARBA" id="ARBA00022840"/>
    </source>
</evidence>
<keyword evidence="1" id="KW-0547">Nucleotide-binding</keyword>
<keyword evidence="2" id="KW-0067">ATP-binding</keyword>
<evidence type="ECO:0000256" key="1">
    <source>
        <dbReference type="ARBA" id="ARBA00022741"/>
    </source>
</evidence>
<sequence length="203" mass="22667">MHYMHGKGYFHRDLKLENLLVSRSLIKIGDMGSAKEITSSRPFTDYVTMCCVPGSPTTATWLGGLALAGGMNYRFPQLLGVNLSLLMSSASGNAISLIKSLCSWDPSKRPIASEALTHPFFHACDNIIPPSPCLRPSVGRTIIGEEFEQKNVGVIGVNHQVSMAINYAWINDCRRIWFDSDSSYVVQFLSTRFDQVPWFVRQF</sequence>
<organism evidence="4 5">
    <name type="scientific">Dipteronia dyeriana</name>
    <dbReference type="NCBI Taxonomy" id="168575"/>
    <lineage>
        <taxon>Eukaryota</taxon>
        <taxon>Viridiplantae</taxon>
        <taxon>Streptophyta</taxon>
        <taxon>Embryophyta</taxon>
        <taxon>Tracheophyta</taxon>
        <taxon>Spermatophyta</taxon>
        <taxon>Magnoliopsida</taxon>
        <taxon>eudicotyledons</taxon>
        <taxon>Gunneridae</taxon>
        <taxon>Pentapetalae</taxon>
        <taxon>rosids</taxon>
        <taxon>malvids</taxon>
        <taxon>Sapindales</taxon>
        <taxon>Sapindaceae</taxon>
        <taxon>Hippocastanoideae</taxon>
        <taxon>Acereae</taxon>
        <taxon>Dipteronia</taxon>
    </lineage>
</organism>
<dbReference type="GO" id="GO:0004672">
    <property type="term" value="F:protein kinase activity"/>
    <property type="evidence" value="ECO:0007669"/>
    <property type="project" value="InterPro"/>
</dbReference>
<dbReference type="Pfam" id="PF00069">
    <property type="entry name" value="Pkinase"/>
    <property type="match status" value="1"/>
</dbReference>
<dbReference type="PANTHER" id="PTHR24055">
    <property type="entry name" value="MITOGEN-ACTIVATED PROTEIN KINASE"/>
    <property type="match status" value="1"/>
</dbReference>
<accession>A0AAD9X308</accession>
<dbReference type="InterPro" id="IPR008271">
    <property type="entry name" value="Ser/Thr_kinase_AS"/>
</dbReference>
<evidence type="ECO:0000313" key="5">
    <source>
        <dbReference type="Proteomes" id="UP001280121"/>
    </source>
</evidence>
<dbReference type="SUPFAM" id="SSF56112">
    <property type="entry name" value="Protein kinase-like (PK-like)"/>
    <property type="match status" value="1"/>
</dbReference>
<dbReference type="PROSITE" id="PS50011">
    <property type="entry name" value="PROTEIN_KINASE_DOM"/>
    <property type="match status" value="1"/>
</dbReference>
<dbReference type="PROSITE" id="PS00108">
    <property type="entry name" value="PROTEIN_KINASE_ST"/>
    <property type="match status" value="1"/>
</dbReference>
<gene>
    <name evidence="4" type="ORF">Ddye_011726</name>
</gene>
<dbReference type="InterPro" id="IPR000719">
    <property type="entry name" value="Prot_kinase_dom"/>
</dbReference>
<keyword evidence="5" id="KW-1185">Reference proteome</keyword>
<dbReference type="Gene3D" id="1.10.510.10">
    <property type="entry name" value="Transferase(Phosphotransferase) domain 1"/>
    <property type="match status" value="2"/>
</dbReference>
<dbReference type="AlphaFoldDB" id="A0AAD9X308"/>
<feature type="domain" description="Protein kinase" evidence="3">
    <location>
        <begin position="1"/>
        <end position="121"/>
    </location>
</feature>
<evidence type="ECO:0000259" key="3">
    <source>
        <dbReference type="PROSITE" id="PS50011"/>
    </source>
</evidence>
<proteinExistence type="predicted"/>
<comment type="caution">
    <text evidence="4">The sequence shown here is derived from an EMBL/GenBank/DDBJ whole genome shotgun (WGS) entry which is preliminary data.</text>
</comment>
<dbReference type="Proteomes" id="UP001280121">
    <property type="component" value="Unassembled WGS sequence"/>
</dbReference>